<proteinExistence type="predicted"/>
<dbReference type="AlphaFoldDB" id="A0A6J4UD88"/>
<organism evidence="1">
    <name type="scientific">uncultured Thermomicrobiales bacterium</name>
    <dbReference type="NCBI Taxonomy" id="1645740"/>
    <lineage>
        <taxon>Bacteria</taxon>
        <taxon>Pseudomonadati</taxon>
        <taxon>Thermomicrobiota</taxon>
        <taxon>Thermomicrobia</taxon>
        <taxon>Thermomicrobiales</taxon>
        <taxon>environmental samples</taxon>
    </lineage>
</organism>
<evidence type="ECO:0000313" key="1">
    <source>
        <dbReference type="EMBL" id="CAA9547034.1"/>
    </source>
</evidence>
<protein>
    <submittedName>
        <fullName evidence="1">Uncharacterized protein</fullName>
    </submittedName>
</protein>
<accession>A0A6J4UD88</accession>
<sequence>MLGHARLVERRVQGGYLGPAETVTSMRAIDAAGRRILDRITGL</sequence>
<dbReference type="EMBL" id="CADCWK010000044">
    <property type="protein sequence ID" value="CAA9547034.1"/>
    <property type="molecule type" value="Genomic_DNA"/>
</dbReference>
<reference evidence="1" key="1">
    <citation type="submission" date="2020-02" db="EMBL/GenBank/DDBJ databases">
        <authorList>
            <person name="Meier V. D."/>
        </authorList>
    </citation>
    <scope>NUCLEOTIDE SEQUENCE</scope>
    <source>
        <strain evidence="1">AVDCRST_MAG33</strain>
    </source>
</reference>
<gene>
    <name evidence="1" type="ORF">AVDCRST_MAG33-554</name>
</gene>
<name>A0A6J4UD88_9BACT</name>